<organism evidence="1 2">
    <name type="scientific">Mucor plumbeus</name>
    <dbReference type="NCBI Taxonomy" id="97098"/>
    <lineage>
        <taxon>Eukaryota</taxon>
        <taxon>Fungi</taxon>
        <taxon>Fungi incertae sedis</taxon>
        <taxon>Mucoromycota</taxon>
        <taxon>Mucoromycotina</taxon>
        <taxon>Mucoromycetes</taxon>
        <taxon>Mucorales</taxon>
        <taxon>Mucorineae</taxon>
        <taxon>Mucoraceae</taxon>
        <taxon>Mucor</taxon>
    </lineage>
</organism>
<comment type="caution">
    <text evidence="1">The sequence shown here is derived from an EMBL/GenBank/DDBJ whole genome shotgun (WGS) entry which is preliminary data.</text>
</comment>
<dbReference type="AlphaFoldDB" id="A0A8H7QVQ6"/>
<name>A0A8H7QVQ6_9FUNG</name>
<proteinExistence type="predicted"/>
<dbReference type="Proteomes" id="UP000650833">
    <property type="component" value="Unassembled WGS sequence"/>
</dbReference>
<protein>
    <submittedName>
        <fullName evidence="1">Uncharacterized protein</fullName>
    </submittedName>
</protein>
<reference evidence="1" key="1">
    <citation type="submission" date="2020-12" db="EMBL/GenBank/DDBJ databases">
        <title>Metabolic potential, ecology and presence of endohyphal bacteria is reflected in genomic diversity of Mucoromycotina.</title>
        <authorList>
            <person name="Muszewska A."/>
            <person name="Okrasinska A."/>
            <person name="Steczkiewicz K."/>
            <person name="Drgas O."/>
            <person name="Orlowska M."/>
            <person name="Perlinska-Lenart U."/>
            <person name="Aleksandrzak-Piekarczyk T."/>
            <person name="Szatraj K."/>
            <person name="Zielenkiewicz U."/>
            <person name="Pilsyk S."/>
            <person name="Malc E."/>
            <person name="Mieczkowski P."/>
            <person name="Kruszewska J.S."/>
            <person name="Biernat P."/>
            <person name="Pawlowska J."/>
        </authorList>
    </citation>
    <scope>NUCLEOTIDE SEQUENCE</scope>
    <source>
        <strain evidence="1">CBS 226.32</strain>
    </source>
</reference>
<accession>A0A8H7QVQ6</accession>
<evidence type="ECO:0000313" key="2">
    <source>
        <dbReference type="Proteomes" id="UP000650833"/>
    </source>
</evidence>
<dbReference type="EMBL" id="JAEPRC010000346">
    <property type="protein sequence ID" value="KAG2199608.1"/>
    <property type="molecule type" value="Genomic_DNA"/>
</dbReference>
<evidence type="ECO:0000313" key="1">
    <source>
        <dbReference type="EMBL" id="KAG2199608.1"/>
    </source>
</evidence>
<sequence>MEPLNTMYDTDVLVVDGMSTVDGLSTASTTRTLVQQLNNVSMSSTTMQRAARQHNDSSTETIMSGTTGQLIPIPFAGNDYNDRNISGTIKQTKSWWGRYGFGVRFDFQIFCTVSRRQANGYQAIIYAMQDEIEKTKAEAAQLAASASSSTVILNCHKI</sequence>
<keyword evidence="2" id="KW-1185">Reference proteome</keyword>
<gene>
    <name evidence="1" type="ORF">INT46_002449</name>
</gene>